<dbReference type="Proteomes" id="UP000054359">
    <property type="component" value="Unassembled WGS sequence"/>
</dbReference>
<evidence type="ECO:0000256" key="1">
    <source>
        <dbReference type="ARBA" id="ARBA00022723"/>
    </source>
</evidence>
<name>A0A087TV98_STEMI</name>
<evidence type="ECO:0000256" key="7">
    <source>
        <dbReference type="PROSITE-ProRule" id="PRU00042"/>
    </source>
</evidence>
<evidence type="ECO:0000256" key="6">
    <source>
        <dbReference type="ARBA" id="ARBA00037948"/>
    </source>
</evidence>
<dbReference type="SMART" id="SM00355">
    <property type="entry name" value="ZnF_C2H2"/>
    <property type="match status" value="2"/>
</dbReference>
<accession>A0A087TV98</accession>
<dbReference type="STRING" id="407821.A0A087TV98"/>
<dbReference type="Pfam" id="PF00096">
    <property type="entry name" value="zf-C2H2"/>
    <property type="match status" value="1"/>
</dbReference>
<dbReference type="SUPFAM" id="SSF57667">
    <property type="entry name" value="beta-beta-alpha zinc fingers"/>
    <property type="match status" value="1"/>
</dbReference>
<evidence type="ECO:0000256" key="2">
    <source>
        <dbReference type="ARBA" id="ARBA00022737"/>
    </source>
</evidence>
<dbReference type="GO" id="GO:0000978">
    <property type="term" value="F:RNA polymerase II cis-regulatory region sequence-specific DNA binding"/>
    <property type="evidence" value="ECO:0007669"/>
    <property type="project" value="TreeGrafter"/>
</dbReference>
<feature type="domain" description="C2H2-type" evidence="8">
    <location>
        <begin position="48"/>
        <end position="74"/>
    </location>
</feature>
<keyword evidence="1" id="KW-0479">Metal-binding</keyword>
<keyword evidence="10" id="KW-1185">Reference proteome</keyword>
<dbReference type="PROSITE" id="PS50157">
    <property type="entry name" value="ZINC_FINGER_C2H2_2"/>
    <property type="match status" value="2"/>
</dbReference>
<dbReference type="GO" id="GO:0000981">
    <property type="term" value="F:DNA-binding transcription factor activity, RNA polymerase II-specific"/>
    <property type="evidence" value="ECO:0007669"/>
    <property type="project" value="TreeGrafter"/>
</dbReference>
<dbReference type="InterPro" id="IPR050527">
    <property type="entry name" value="Snail/Krueppel_Znf"/>
</dbReference>
<evidence type="ECO:0000256" key="5">
    <source>
        <dbReference type="ARBA" id="ARBA00023242"/>
    </source>
</evidence>
<protein>
    <submittedName>
        <fullName evidence="9">Sal-like protein 1</fullName>
    </submittedName>
</protein>
<gene>
    <name evidence="9" type="ORF">X975_06282</name>
</gene>
<sequence>MNEVTPSSSSVPSVTDSQELICDLCGRQFSNQKALQQHLLSHAQPRPFVCEICDAGFTSSSSLIAHQSTHQNNS</sequence>
<reference evidence="9 10" key="1">
    <citation type="submission" date="2013-11" db="EMBL/GenBank/DDBJ databases">
        <title>Genome sequencing of Stegodyphus mimosarum.</title>
        <authorList>
            <person name="Bechsgaard J."/>
        </authorList>
    </citation>
    <scope>NUCLEOTIDE SEQUENCE [LARGE SCALE GENOMIC DNA]</scope>
</reference>
<dbReference type="InterPro" id="IPR013087">
    <property type="entry name" value="Znf_C2H2_type"/>
</dbReference>
<keyword evidence="4" id="KW-0862">Zinc</keyword>
<dbReference type="FunFam" id="3.30.160.60:FF:000202">
    <property type="entry name" value="Zinc finger protein 574"/>
    <property type="match status" value="1"/>
</dbReference>
<organism evidence="9 10">
    <name type="scientific">Stegodyphus mimosarum</name>
    <name type="common">African social velvet spider</name>
    <dbReference type="NCBI Taxonomy" id="407821"/>
    <lineage>
        <taxon>Eukaryota</taxon>
        <taxon>Metazoa</taxon>
        <taxon>Ecdysozoa</taxon>
        <taxon>Arthropoda</taxon>
        <taxon>Chelicerata</taxon>
        <taxon>Arachnida</taxon>
        <taxon>Araneae</taxon>
        <taxon>Araneomorphae</taxon>
        <taxon>Entelegynae</taxon>
        <taxon>Eresoidea</taxon>
        <taxon>Eresidae</taxon>
        <taxon>Stegodyphus</taxon>
    </lineage>
</organism>
<comment type="similarity">
    <text evidence="6">Belongs to the snail C2H2-type zinc-finger protein family.</text>
</comment>
<feature type="domain" description="C2H2-type" evidence="8">
    <location>
        <begin position="20"/>
        <end position="47"/>
    </location>
</feature>
<evidence type="ECO:0000256" key="3">
    <source>
        <dbReference type="ARBA" id="ARBA00022771"/>
    </source>
</evidence>
<dbReference type="InterPro" id="IPR022755">
    <property type="entry name" value="Znf_C2H2_jaz"/>
</dbReference>
<keyword evidence="5" id="KW-0539">Nucleus</keyword>
<dbReference type="GO" id="GO:0008270">
    <property type="term" value="F:zinc ion binding"/>
    <property type="evidence" value="ECO:0007669"/>
    <property type="project" value="UniProtKB-KW"/>
</dbReference>
<evidence type="ECO:0000259" key="8">
    <source>
        <dbReference type="PROSITE" id="PS50157"/>
    </source>
</evidence>
<keyword evidence="3 7" id="KW-0863">Zinc-finger</keyword>
<evidence type="ECO:0000313" key="10">
    <source>
        <dbReference type="Proteomes" id="UP000054359"/>
    </source>
</evidence>
<dbReference type="Pfam" id="PF12171">
    <property type="entry name" value="zf-C2H2_jaz"/>
    <property type="match status" value="1"/>
</dbReference>
<dbReference type="GO" id="GO:0032502">
    <property type="term" value="P:developmental process"/>
    <property type="evidence" value="ECO:0007669"/>
    <property type="project" value="UniProtKB-ARBA"/>
</dbReference>
<dbReference type="PANTHER" id="PTHR24388">
    <property type="entry name" value="ZINC FINGER PROTEIN"/>
    <property type="match status" value="1"/>
</dbReference>
<proteinExistence type="inferred from homology"/>
<dbReference type="InterPro" id="IPR036236">
    <property type="entry name" value="Znf_C2H2_sf"/>
</dbReference>
<dbReference type="PANTHER" id="PTHR24388:SF53">
    <property type="entry name" value="CHORION TRANSCRIPTION FACTOR CF2-RELATED"/>
    <property type="match status" value="1"/>
</dbReference>
<dbReference type="PROSITE" id="PS00028">
    <property type="entry name" value="ZINC_FINGER_C2H2_1"/>
    <property type="match status" value="2"/>
</dbReference>
<evidence type="ECO:0000313" key="9">
    <source>
        <dbReference type="EMBL" id="KFM69037.1"/>
    </source>
</evidence>
<dbReference type="Gene3D" id="3.30.160.60">
    <property type="entry name" value="Classic Zinc Finger"/>
    <property type="match status" value="2"/>
</dbReference>
<dbReference type="OrthoDB" id="10064525at2759"/>
<feature type="non-terminal residue" evidence="9">
    <location>
        <position position="74"/>
    </location>
</feature>
<evidence type="ECO:0000256" key="4">
    <source>
        <dbReference type="ARBA" id="ARBA00022833"/>
    </source>
</evidence>
<dbReference type="AlphaFoldDB" id="A0A087TV98"/>
<keyword evidence="2" id="KW-0677">Repeat</keyword>
<dbReference type="EMBL" id="KK116902">
    <property type="protein sequence ID" value="KFM69037.1"/>
    <property type="molecule type" value="Genomic_DNA"/>
</dbReference>